<dbReference type="Gene3D" id="1.10.10.10">
    <property type="entry name" value="Winged helix-like DNA-binding domain superfamily/Winged helix DNA-binding domain"/>
    <property type="match status" value="1"/>
</dbReference>
<comment type="caution">
    <text evidence="2">The sequence shown here is derived from an EMBL/GenBank/DDBJ whole genome shotgun (WGS) entry which is preliminary data.</text>
</comment>
<dbReference type="GO" id="GO:0003700">
    <property type="term" value="F:DNA-binding transcription factor activity"/>
    <property type="evidence" value="ECO:0007669"/>
    <property type="project" value="InterPro"/>
</dbReference>
<dbReference type="SMART" id="SM00347">
    <property type="entry name" value="HTH_MARR"/>
    <property type="match status" value="1"/>
</dbReference>
<dbReference type="InterPro" id="IPR011991">
    <property type="entry name" value="ArsR-like_HTH"/>
</dbReference>
<dbReference type="SUPFAM" id="SSF46785">
    <property type="entry name" value="Winged helix' DNA-binding domain"/>
    <property type="match status" value="1"/>
</dbReference>
<dbReference type="CDD" id="cd00090">
    <property type="entry name" value="HTH_ARSR"/>
    <property type="match status" value="1"/>
</dbReference>
<dbReference type="OrthoDB" id="5511415at2"/>
<proteinExistence type="predicted"/>
<sequence length="164" mass="17612">MNRRDPIPTTPEPGAAAVTQLVLRVFRLNGVLLHWGDQLVAPLGLTSARWQMLGAIALAGTPLTAPQIAEAMGVTRQGAQKQLNLLLEQGLVEARPNPAHRRSPLYVLTPQGLALYRQADALWAAQAIELAALIPFAQAHAATGTLETMLHELHTPNLSSKVES</sequence>
<dbReference type="PROSITE" id="PS50995">
    <property type="entry name" value="HTH_MARR_2"/>
    <property type="match status" value="1"/>
</dbReference>
<dbReference type="RefSeq" id="WP_102074547.1">
    <property type="nucleotide sequence ID" value="NZ_PDNW01000011.1"/>
</dbReference>
<dbReference type="Proteomes" id="UP000234190">
    <property type="component" value="Unassembled WGS sequence"/>
</dbReference>
<name>A0A2N4U2Y8_9BURK</name>
<dbReference type="EMBL" id="PDNW01000011">
    <property type="protein sequence ID" value="PLC49381.1"/>
    <property type="molecule type" value="Genomic_DNA"/>
</dbReference>
<protein>
    <submittedName>
        <fullName evidence="2">MarR family transcriptional regulator</fullName>
    </submittedName>
</protein>
<dbReference type="PANTHER" id="PTHR33164">
    <property type="entry name" value="TRANSCRIPTIONAL REGULATOR, MARR FAMILY"/>
    <property type="match status" value="1"/>
</dbReference>
<dbReference type="InterPro" id="IPR036390">
    <property type="entry name" value="WH_DNA-bd_sf"/>
</dbReference>
<keyword evidence="3" id="KW-1185">Reference proteome</keyword>
<gene>
    <name evidence="2" type="ORF">CR159_13875</name>
</gene>
<organism evidence="2 3">
    <name type="scientific">Pollutimonas subterranea</name>
    <dbReference type="NCBI Taxonomy" id="2045210"/>
    <lineage>
        <taxon>Bacteria</taxon>
        <taxon>Pseudomonadati</taxon>
        <taxon>Pseudomonadota</taxon>
        <taxon>Betaproteobacteria</taxon>
        <taxon>Burkholderiales</taxon>
        <taxon>Alcaligenaceae</taxon>
        <taxon>Pollutimonas</taxon>
    </lineage>
</organism>
<accession>A0A2N4U2Y8</accession>
<evidence type="ECO:0000259" key="1">
    <source>
        <dbReference type="PROSITE" id="PS50995"/>
    </source>
</evidence>
<dbReference type="InterPro" id="IPR039422">
    <property type="entry name" value="MarR/SlyA-like"/>
</dbReference>
<dbReference type="InterPro" id="IPR036388">
    <property type="entry name" value="WH-like_DNA-bd_sf"/>
</dbReference>
<dbReference type="Pfam" id="PF12802">
    <property type="entry name" value="MarR_2"/>
    <property type="match status" value="1"/>
</dbReference>
<reference evidence="2 3" key="1">
    <citation type="submission" date="2017-10" db="EMBL/GenBank/DDBJ databases">
        <title>Two draft genome sequences of Pusillimonas sp. strains isolated from a nitrate- and radionuclide-contaminated groundwater in Russia.</title>
        <authorList>
            <person name="Grouzdev D.S."/>
            <person name="Tourova T.P."/>
            <person name="Goeva M.A."/>
            <person name="Babich T.L."/>
            <person name="Sokolova D.S."/>
            <person name="Abdullin R."/>
            <person name="Poltaraus A.B."/>
            <person name="Toshchakov S.V."/>
            <person name="Nazina T.N."/>
        </authorList>
    </citation>
    <scope>NUCLEOTIDE SEQUENCE [LARGE SCALE GENOMIC DNA]</scope>
    <source>
        <strain evidence="2 3">JR1/69-3-13</strain>
    </source>
</reference>
<dbReference type="GO" id="GO:0006950">
    <property type="term" value="P:response to stress"/>
    <property type="evidence" value="ECO:0007669"/>
    <property type="project" value="TreeGrafter"/>
</dbReference>
<feature type="domain" description="HTH marR-type" evidence="1">
    <location>
        <begin position="15"/>
        <end position="155"/>
    </location>
</feature>
<dbReference type="InterPro" id="IPR000835">
    <property type="entry name" value="HTH_MarR-typ"/>
</dbReference>
<dbReference type="AlphaFoldDB" id="A0A2N4U2Y8"/>
<evidence type="ECO:0000313" key="3">
    <source>
        <dbReference type="Proteomes" id="UP000234190"/>
    </source>
</evidence>
<dbReference type="PANTHER" id="PTHR33164:SF43">
    <property type="entry name" value="HTH-TYPE TRANSCRIPTIONAL REPRESSOR YETL"/>
    <property type="match status" value="1"/>
</dbReference>
<evidence type="ECO:0000313" key="2">
    <source>
        <dbReference type="EMBL" id="PLC49381.1"/>
    </source>
</evidence>